<name>A0A252ANS5_9PROT</name>
<dbReference type="SMART" id="SM01101">
    <property type="entry name" value="CRISPR_assoc"/>
    <property type="match status" value="1"/>
</dbReference>
<dbReference type="Gene3D" id="3.30.70.1200">
    <property type="entry name" value="Crispr-associated protein, domain 1"/>
    <property type="match status" value="1"/>
</dbReference>
<dbReference type="RefSeq" id="WP_086659809.1">
    <property type="nucleotide sequence ID" value="NZ_JBJJWX010000010.1"/>
</dbReference>
<protein>
    <submittedName>
        <fullName evidence="1">CRISPR-associated protein Cse3</fullName>
    </submittedName>
</protein>
<dbReference type="CDD" id="cd09727">
    <property type="entry name" value="Cas6_I-E"/>
    <property type="match status" value="1"/>
</dbReference>
<dbReference type="Pfam" id="PF08798">
    <property type="entry name" value="CRISPR_assoc"/>
    <property type="match status" value="1"/>
</dbReference>
<comment type="caution">
    <text evidence="1">The sequence shown here is derived from an EMBL/GenBank/DDBJ whole genome shotgun (WGS) entry which is preliminary data.</text>
</comment>
<proteinExistence type="predicted"/>
<dbReference type="EMBL" id="JOPA01000035">
    <property type="protein sequence ID" value="OUI91461.1"/>
    <property type="molecule type" value="Genomic_DNA"/>
</dbReference>
<sequence>MSAGFLSRISLRQDASVQAIARLLVPQGESNQHKAAHHLLWVLFGDTPDRKRDFLWRQTDPGCFLVLSAREPVDTHGLFDIESQVFAPRLKDGSRLGFMLRANATLDRKCEGRARSKRHDIVMDALYHIPKEQRAHARDGVVQQAITSWLLRQGQRTGFALQPDALSVQGCDVLRVAREAGQSKATFGVVNVTGALCVTDPTLFVPALMHGFGRAKAFGCGLMLIRRAL</sequence>
<dbReference type="Proteomes" id="UP000194641">
    <property type="component" value="Unassembled WGS sequence"/>
</dbReference>
<dbReference type="NCBIfam" id="TIGR01907">
    <property type="entry name" value="casE_Cse3"/>
    <property type="match status" value="1"/>
</dbReference>
<accession>A0A252ANS5</accession>
<dbReference type="AlphaFoldDB" id="A0A252ANS5"/>
<reference evidence="2" key="1">
    <citation type="submission" date="2014-06" db="EMBL/GenBank/DDBJ databases">
        <authorList>
            <person name="Winans N.J."/>
            <person name="Newell P.D."/>
            <person name="Douglas A.E."/>
        </authorList>
    </citation>
    <scope>NUCLEOTIDE SEQUENCE [LARGE SCALE GENOMIC DNA]</scope>
</reference>
<evidence type="ECO:0000313" key="1">
    <source>
        <dbReference type="EMBL" id="OUI91461.1"/>
    </source>
</evidence>
<dbReference type="SUPFAM" id="SSF117987">
    <property type="entry name" value="CRISPR-associated protein"/>
    <property type="match status" value="1"/>
</dbReference>
<dbReference type="InterPro" id="IPR010179">
    <property type="entry name" value="CRISPR-assoc_prot_Cse3"/>
</dbReference>
<organism evidence="1 2">
    <name type="scientific">Acetobacter indonesiensis</name>
    <dbReference type="NCBI Taxonomy" id="104101"/>
    <lineage>
        <taxon>Bacteria</taxon>
        <taxon>Pseudomonadati</taxon>
        <taxon>Pseudomonadota</taxon>
        <taxon>Alphaproteobacteria</taxon>
        <taxon>Acetobacterales</taxon>
        <taxon>Acetobacteraceae</taxon>
        <taxon>Acetobacter</taxon>
    </lineage>
</organism>
<evidence type="ECO:0000313" key="2">
    <source>
        <dbReference type="Proteomes" id="UP000194641"/>
    </source>
</evidence>
<dbReference type="Gene3D" id="3.30.70.1210">
    <property type="entry name" value="Crispr-associated protein, domain 2"/>
    <property type="match status" value="1"/>
</dbReference>
<gene>
    <name evidence="1" type="ORF">HK17_10875</name>
</gene>